<protein>
    <submittedName>
        <fullName evidence="1">Phage head closure protein</fullName>
    </submittedName>
</protein>
<dbReference type="Proteomes" id="UP001596084">
    <property type="component" value="Unassembled WGS sequence"/>
</dbReference>
<dbReference type="EMBL" id="JBHSMX010000066">
    <property type="protein sequence ID" value="MFC5524020.1"/>
    <property type="molecule type" value="Genomic_DNA"/>
</dbReference>
<dbReference type="Pfam" id="PF05521">
    <property type="entry name" value="Phage_HCP"/>
    <property type="match status" value="1"/>
</dbReference>
<accession>A0ABW0QI72</accession>
<name>A0ABW0QI72_9BURK</name>
<reference evidence="2" key="1">
    <citation type="journal article" date="2019" name="Int. J. Syst. Evol. Microbiol.">
        <title>The Global Catalogue of Microorganisms (GCM) 10K type strain sequencing project: providing services to taxonomists for standard genome sequencing and annotation.</title>
        <authorList>
            <consortium name="The Broad Institute Genomics Platform"/>
            <consortium name="The Broad Institute Genome Sequencing Center for Infectious Disease"/>
            <person name="Wu L."/>
            <person name="Ma J."/>
        </authorList>
    </citation>
    <scope>NUCLEOTIDE SEQUENCE [LARGE SCALE GENOMIC DNA]</scope>
    <source>
        <strain evidence="2">CGMCC 4.7277</strain>
    </source>
</reference>
<proteinExistence type="predicted"/>
<organism evidence="1 2">
    <name type="scientific">Polaromonas jejuensis</name>
    <dbReference type="NCBI Taxonomy" id="457502"/>
    <lineage>
        <taxon>Bacteria</taxon>
        <taxon>Pseudomonadati</taxon>
        <taxon>Pseudomonadota</taxon>
        <taxon>Betaproteobacteria</taxon>
        <taxon>Burkholderiales</taxon>
        <taxon>Comamonadaceae</taxon>
        <taxon>Polaromonas</taxon>
    </lineage>
</organism>
<dbReference type="InterPro" id="IPR038666">
    <property type="entry name" value="SSP1_head-tail_sf"/>
</dbReference>
<keyword evidence="2" id="KW-1185">Reference proteome</keyword>
<sequence>MQAGPLRKRVVFQCRDTAVDSYGQQVTTWTDAFTAWAAIEALSAREVLAAQAVQSEASHRITVRYRGEFTNPVAVAAMRINYNGRLFNISGATNTDERNRTVEIMASEGMNNG</sequence>
<evidence type="ECO:0000313" key="1">
    <source>
        <dbReference type="EMBL" id="MFC5524020.1"/>
    </source>
</evidence>
<dbReference type="NCBIfam" id="TIGR01563">
    <property type="entry name" value="gp16_SPP1"/>
    <property type="match status" value="1"/>
</dbReference>
<dbReference type="Gene3D" id="2.40.10.270">
    <property type="entry name" value="Bacteriophage SPP1 head-tail adaptor protein"/>
    <property type="match status" value="1"/>
</dbReference>
<dbReference type="InterPro" id="IPR008767">
    <property type="entry name" value="Phage_SPP1_head-tail_adaptor"/>
</dbReference>
<evidence type="ECO:0000313" key="2">
    <source>
        <dbReference type="Proteomes" id="UP001596084"/>
    </source>
</evidence>
<dbReference type="RefSeq" id="WP_068832049.1">
    <property type="nucleotide sequence ID" value="NZ_JBHSMX010000066.1"/>
</dbReference>
<gene>
    <name evidence="1" type="ORF">ACFPP7_24380</name>
</gene>
<comment type="caution">
    <text evidence="1">The sequence shown here is derived from an EMBL/GenBank/DDBJ whole genome shotgun (WGS) entry which is preliminary data.</text>
</comment>